<keyword evidence="5" id="KW-1185">Reference proteome</keyword>
<dbReference type="Pfam" id="PF00072">
    <property type="entry name" value="Response_reg"/>
    <property type="match status" value="1"/>
</dbReference>
<dbReference type="Proteomes" id="UP000295620">
    <property type="component" value="Unassembled WGS sequence"/>
</dbReference>
<evidence type="ECO:0000313" key="4">
    <source>
        <dbReference type="EMBL" id="TDQ06480.1"/>
    </source>
</evidence>
<dbReference type="InterPro" id="IPR007492">
    <property type="entry name" value="LytTR_DNA-bd_dom"/>
</dbReference>
<dbReference type="InterPro" id="IPR011006">
    <property type="entry name" value="CheY-like_superfamily"/>
</dbReference>
<dbReference type="SMART" id="SM00448">
    <property type="entry name" value="REC"/>
    <property type="match status" value="1"/>
</dbReference>
<feature type="domain" description="HTH LytTR-type" evidence="3">
    <location>
        <begin position="142"/>
        <end position="207"/>
    </location>
</feature>
<dbReference type="Gene3D" id="3.40.50.2300">
    <property type="match status" value="1"/>
</dbReference>
<dbReference type="SUPFAM" id="SSF52172">
    <property type="entry name" value="CheY-like"/>
    <property type="match status" value="1"/>
</dbReference>
<evidence type="ECO:0000313" key="5">
    <source>
        <dbReference type="Proteomes" id="UP000295620"/>
    </source>
</evidence>
<accession>A0A4V3D0M5</accession>
<dbReference type="GO" id="GO:0000156">
    <property type="term" value="F:phosphorelay response regulator activity"/>
    <property type="evidence" value="ECO:0007669"/>
    <property type="project" value="InterPro"/>
</dbReference>
<feature type="domain" description="Response regulatory" evidence="2">
    <location>
        <begin position="3"/>
        <end position="116"/>
    </location>
</feature>
<organism evidence="4 5">
    <name type="scientific">Pedobacter metabolipauper</name>
    <dbReference type="NCBI Taxonomy" id="425513"/>
    <lineage>
        <taxon>Bacteria</taxon>
        <taxon>Pseudomonadati</taxon>
        <taxon>Bacteroidota</taxon>
        <taxon>Sphingobacteriia</taxon>
        <taxon>Sphingobacteriales</taxon>
        <taxon>Sphingobacteriaceae</taxon>
        <taxon>Pedobacter</taxon>
    </lineage>
</organism>
<dbReference type="OrthoDB" id="9787344at2"/>
<protein>
    <submittedName>
        <fullName evidence="4">LytTR family two component transcriptional regulator</fullName>
    </submittedName>
</protein>
<keyword evidence="1" id="KW-0597">Phosphoprotein</keyword>
<dbReference type="PANTHER" id="PTHR37299:SF1">
    <property type="entry name" value="STAGE 0 SPORULATION PROTEIN A HOMOLOG"/>
    <property type="match status" value="1"/>
</dbReference>
<dbReference type="InterPro" id="IPR001789">
    <property type="entry name" value="Sig_transdc_resp-reg_receiver"/>
</dbReference>
<dbReference type="PROSITE" id="PS50930">
    <property type="entry name" value="HTH_LYTTR"/>
    <property type="match status" value="1"/>
</dbReference>
<feature type="modified residue" description="4-aspartylphosphate" evidence="1">
    <location>
        <position position="55"/>
    </location>
</feature>
<evidence type="ECO:0000256" key="1">
    <source>
        <dbReference type="PROSITE-ProRule" id="PRU00169"/>
    </source>
</evidence>
<dbReference type="PANTHER" id="PTHR37299">
    <property type="entry name" value="TRANSCRIPTIONAL REGULATOR-RELATED"/>
    <property type="match status" value="1"/>
</dbReference>
<evidence type="ECO:0000259" key="2">
    <source>
        <dbReference type="PROSITE" id="PS50110"/>
    </source>
</evidence>
<dbReference type="SMART" id="SM00850">
    <property type="entry name" value="LytTR"/>
    <property type="match status" value="1"/>
</dbReference>
<dbReference type="Pfam" id="PF04397">
    <property type="entry name" value="LytTR"/>
    <property type="match status" value="1"/>
</dbReference>
<dbReference type="PROSITE" id="PS50110">
    <property type="entry name" value="RESPONSE_REGULATORY"/>
    <property type="match status" value="1"/>
</dbReference>
<name>A0A4V3D0M5_9SPHI</name>
<evidence type="ECO:0000259" key="3">
    <source>
        <dbReference type="PROSITE" id="PS50930"/>
    </source>
</evidence>
<dbReference type="Gene3D" id="2.40.50.1020">
    <property type="entry name" value="LytTr DNA-binding domain"/>
    <property type="match status" value="1"/>
</dbReference>
<dbReference type="AlphaFoldDB" id="A0A4V3D0M5"/>
<dbReference type="GO" id="GO:0003677">
    <property type="term" value="F:DNA binding"/>
    <property type="evidence" value="ECO:0007669"/>
    <property type="project" value="InterPro"/>
</dbReference>
<reference evidence="4 5" key="1">
    <citation type="submission" date="2019-03" db="EMBL/GenBank/DDBJ databases">
        <title>Genomic Encyclopedia of Archaeal and Bacterial Type Strains, Phase II (KMG-II): from individual species to whole genera.</title>
        <authorList>
            <person name="Goeker M."/>
        </authorList>
    </citation>
    <scope>NUCLEOTIDE SEQUENCE [LARGE SCALE GENOMIC DNA]</scope>
    <source>
        <strain evidence="4 5">DSM 19035</strain>
    </source>
</reference>
<dbReference type="InterPro" id="IPR046947">
    <property type="entry name" value="LytR-like"/>
</dbReference>
<sequence length="244" mass="27876">MLRCIVIDDEDHAVKGLEKYISTVSRLELVKSYTDPLKALVEILAGDPVDLILLDVDMPQISGLELSKEIRRKTNKLVFTTGFTKYAYDAFESDADAYLLKPYSLGKFLITINKLFPEQEESDAQKSKDDFFFVKSKDDNLKILKIRYEDVIAVESKMNYIMIHTPEKNVLTYMSLTEISKLLSALPEFIQFQRSFILNQNHIDSIDGNTIKMNKGIEITVGDHYRKDFASFVAGKLIKAGKKK</sequence>
<proteinExistence type="predicted"/>
<dbReference type="EMBL" id="SNYC01000009">
    <property type="protein sequence ID" value="TDQ06480.1"/>
    <property type="molecule type" value="Genomic_DNA"/>
</dbReference>
<comment type="caution">
    <text evidence="4">The sequence shown here is derived from an EMBL/GenBank/DDBJ whole genome shotgun (WGS) entry which is preliminary data.</text>
</comment>
<gene>
    <name evidence="4" type="ORF">ATK78_4550</name>
</gene>
<dbReference type="RefSeq" id="WP_133578334.1">
    <property type="nucleotide sequence ID" value="NZ_SNYC01000009.1"/>
</dbReference>